<sequence length="348" mass="38471">MIELVDREHGRFTCDDSPNLIRLMLQTANFERSEPRDGVFGLLGMLKDIPDGLVPDYRKSVAVVYQETTRYLLRRWNNLAVLQNIQHPPGGPRDCSWAFSNDFGSDQSVITDGVLCHHDYQAHGGLEDPNLLASEGDDLNTILLQGIETDSILVVSTVCTIAIWRSYSLLSPWLLKVAEDLSLSHSRDPGGRISIMEEVIESLARTIVAGSGGTQSSGTKKATPEHVKGVAAWFKTILDHDLASSDAETYYTICKTARIRAHERASLSHLVNRRLFKTRDGKLGLGPQAMRPGDSITALRGSDLPVILRPCEQEFRFIGLSYVNGLMYGETVPALQAAGVEEHVFIVR</sequence>
<dbReference type="Pfam" id="PF26639">
    <property type="entry name" value="Het-6_barrel"/>
    <property type="match status" value="1"/>
</dbReference>
<dbReference type="AlphaFoldDB" id="A0A1V8SG36"/>
<name>A0A1V8SG36_9PEZI</name>
<dbReference type="EMBL" id="NAJO01000048">
    <property type="protein sequence ID" value="OQN98096.1"/>
    <property type="molecule type" value="Genomic_DNA"/>
</dbReference>
<evidence type="ECO:0000313" key="1">
    <source>
        <dbReference type="EMBL" id="OQN98096.1"/>
    </source>
</evidence>
<dbReference type="PANTHER" id="PTHR24148">
    <property type="entry name" value="ANKYRIN REPEAT DOMAIN-CONTAINING PROTEIN 39 HOMOLOG-RELATED"/>
    <property type="match status" value="1"/>
</dbReference>
<reference evidence="2" key="1">
    <citation type="submission" date="2017-03" db="EMBL/GenBank/DDBJ databases">
        <title>Genomes of endolithic fungi from Antarctica.</title>
        <authorList>
            <person name="Coleine C."/>
            <person name="Masonjones S."/>
            <person name="Stajich J.E."/>
        </authorList>
    </citation>
    <scope>NUCLEOTIDE SEQUENCE [LARGE SCALE GENOMIC DNA]</scope>
    <source>
        <strain evidence="2">CCFEE 5527</strain>
    </source>
</reference>
<dbReference type="PANTHER" id="PTHR24148:SF64">
    <property type="entry name" value="HETEROKARYON INCOMPATIBILITY DOMAIN-CONTAINING PROTEIN"/>
    <property type="match status" value="1"/>
</dbReference>
<accession>A0A1V8SG36</accession>
<evidence type="ECO:0008006" key="3">
    <source>
        <dbReference type="Google" id="ProtNLM"/>
    </source>
</evidence>
<dbReference type="InterPro" id="IPR052895">
    <property type="entry name" value="HetReg/Transcr_Mod"/>
</dbReference>
<dbReference type="OrthoDB" id="2157530at2759"/>
<gene>
    <name evidence="1" type="ORF">B0A48_15928</name>
</gene>
<dbReference type="STRING" id="1507870.A0A1V8SG36"/>
<keyword evidence="2" id="KW-1185">Reference proteome</keyword>
<organism evidence="1 2">
    <name type="scientific">Cryoendolithus antarcticus</name>
    <dbReference type="NCBI Taxonomy" id="1507870"/>
    <lineage>
        <taxon>Eukaryota</taxon>
        <taxon>Fungi</taxon>
        <taxon>Dikarya</taxon>
        <taxon>Ascomycota</taxon>
        <taxon>Pezizomycotina</taxon>
        <taxon>Dothideomycetes</taxon>
        <taxon>Dothideomycetidae</taxon>
        <taxon>Cladosporiales</taxon>
        <taxon>Cladosporiaceae</taxon>
        <taxon>Cryoendolithus</taxon>
    </lineage>
</organism>
<dbReference type="Proteomes" id="UP000192596">
    <property type="component" value="Unassembled WGS sequence"/>
</dbReference>
<proteinExistence type="predicted"/>
<protein>
    <recommendedName>
        <fullName evidence="3">Heterokaryon incompatibility domain-containing protein</fullName>
    </recommendedName>
</protein>
<comment type="caution">
    <text evidence="1">The sequence shown here is derived from an EMBL/GenBank/DDBJ whole genome shotgun (WGS) entry which is preliminary data.</text>
</comment>
<evidence type="ECO:0000313" key="2">
    <source>
        <dbReference type="Proteomes" id="UP000192596"/>
    </source>
</evidence>
<dbReference type="InParanoid" id="A0A1V8SG36"/>